<feature type="chain" id="PRO_5043418645" evidence="2">
    <location>
        <begin position="18"/>
        <end position="74"/>
    </location>
</feature>
<dbReference type="EMBL" id="JAPXFL010000004">
    <property type="protein sequence ID" value="KAK9507167.1"/>
    <property type="molecule type" value="Genomic_DNA"/>
</dbReference>
<dbReference type="AlphaFoldDB" id="A0AAW1D9P1"/>
<keyword evidence="4" id="KW-1185">Reference proteome</keyword>
<evidence type="ECO:0000313" key="4">
    <source>
        <dbReference type="Proteomes" id="UP001461498"/>
    </source>
</evidence>
<sequence>MRLSTIWTLCSLMSCIARPIEDKLMTLLKGMNDEQLTALEERLANLLQKDDDQMQGDMPFPVNESDSIRAAKER</sequence>
<dbReference type="PROSITE" id="PS51257">
    <property type="entry name" value="PROKAR_LIPOPROTEIN"/>
    <property type="match status" value="1"/>
</dbReference>
<organism evidence="3 4">
    <name type="scientific">Rhynocoris fuscipes</name>
    <dbReference type="NCBI Taxonomy" id="488301"/>
    <lineage>
        <taxon>Eukaryota</taxon>
        <taxon>Metazoa</taxon>
        <taxon>Ecdysozoa</taxon>
        <taxon>Arthropoda</taxon>
        <taxon>Hexapoda</taxon>
        <taxon>Insecta</taxon>
        <taxon>Pterygota</taxon>
        <taxon>Neoptera</taxon>
        <taxon>Paraneoptera</taxon>
        <taxon>Hemiptera</taxon>
        <taxon>Heteroptera</taxon>
        <taxon>Panheteroptera</taxon>
        <taxon>Cimicomorpha</taxon>
        <taxon>Reduviidae</taxon>
        <taxon>Harpactorinae</taxon>
        <taxon>Harpactorini</taxon>
        <taxon>Rhynocoris</taxon>
    </lineage>
</organism>
<comment type="caution">
    <text evidence="3">The sequence shown here is derived from an EMBL/GenBank/DDBJ whole genome shotgun (WGS) entry which is preliminary data.</text>
</comment>
<name>A0AAW1D9P1_9HEMI</name>
<evidence type="ECO:0000313" key="3">
    <source>
        <dbReference type="EMBL" id="KAK9507167.1"/>
    </source>
</evidence>
<feature type="region of interest" description="Disordered" evidence="1">
    <location>
        <begin position="50"/>
        <end position="74"/>
    </location>
</feature>
<accession>A0AAW1D9P1</accession>
<feature type="signal peptide" evidence="2">
    <location>
        <begin position="1"/>
        <end position="17"/>
    </location>
</feature>
<keyword evidence="2" id="KW-0732">Signal</keyword>
<evidence type="ECO:0000256" key="2">
    <source>
        <dbReference type="SAM" id="SignalP"/>
    </source>
</evidence>
<gene>
    <name evidence="3" type="ORF">O3M35_007079</name>
</gene>
<reference evidence="3 4" key="1">
    <citation type="submission" date="2022-12" db="EMBL/GenBank/DDBJ databases">
        <title>Chromosome-level genome assembly of true bugs.</title>
        <authorList>
            <person name="Ma L."/>
            <person name="Li H."/>
        </authorList>
    </citation>
    <scope>NUCLEOTIDE SEQUENCE [LARGE SCALE GENOMIC DNA]</scope>
    <source>
        <strain evidence="3">Lab_2022b</strain>
    </source>
</reference>
<protein>
    <submittedName>
        <fullName evidence="3">Uncharacterized protein</fullName>
    </submittedName>
</protein>
<evidence type="ECO:0000256" key="1">
    <source>
        <dbReference type="SAM" id="MobiDB-lite"/>
    </source>
</evidence>
<dbReference type="Proteomes" id="UP001461498">
    <property type="component" value="Unassembled WGS sequence"/>
</dbReference>
<proteinExistence type="predicted"/>